<dbReference type="RefSeq" id="WP_282218529.1">
    <property type="nucleotide sequence ID" value="NZ_CP118246.1"/>
</dbReference>
<evidence type="ECO:0000256" key="1">
    <source>
        <dbReference type="SAM" id="SignalP"/>
    </source>
</evidence>
<dbReference type="Proteomes" id="UP001220530">
    <property type="component" value="Chromosome"/>
</dbReference>
<accession>A0ABY7YLM1</accession>
<organism evidence="2 3">
    <name type="scientific">Devosia algicola</name>
    <dbReference type="NCBI Taxonomy" id="3026418"/>
    <lineage>
        <taxon>Bacteria</taxon>
        <taxon>Pseudomonadati</taxon>
        <taxon>Pseudomonadota</taxon>
        <taxon>Alphaproteobacteria</taxon>
        <taxon>Hyphomicrobiales</taxon>
        <taxon>Devosiaceae</taxon>
        <taxon>Devosia</taxon>
    </lineage>
</organism>
<protein>
    <submittedName>
        <fullName evidence="2">Uncharacterized protein</fullName>
    </submittedName>
</protein>
<sequence length="90" mass="9655">MKNTIIALVTVASLAGVAVPAFASTSPFGDGTDDARAFVAETMLTRLNEQGVPATSVEEWGDLVRAWVKTDDGHSEMRYFTPDTLRPVAL</sequence>
<reference evidence="2 3" key="1">
    <citation type="submission" date="2023-02" db="EMBL/GenBank/DDBJ databases">
        <title>Devosia algicola sp. nov., isolated from the phycosphere of marine algae.</title>
        <authorList>
            <person name="Kim J.M."/>
            <person name="Lee J.K."/>
            <person name="Choi B.J."/>
            <person name="Bayburt H."/>
            <person name="Jeon C.O."/>
        </authorList>
    </citation>
    <scope>NUCLEOTIDE SEQUENCE [LARGE SCALE GENOMIC DNA]</scope>
    <source>
        <strain evidence="2 3">G20-9</strain>
    </source>
</reference>
<feature type="signal peptide" evidence="1">
    <location>
        <begin position="1"/>
        <end position="23"/>
    </location>
</feature>
<evidence type="ECO:0000313" key="3">
    <source>
        <dbReference type="Proteomes" id="UP001220530"/>
    </source>
</evidence>
<keyword evidence="1" id="KW-0732">Signal</keyword>
<keyword evidence="3" id="KW-1185">Reference proteome</keyword>
<evidence type="ECO:0000313" key="2">
    <source>
        <dbReference type="EMBL" id="WDR02122.1"/>
    </source>
</evidence>
<dbReference type="EMBL" id="CP118246">
    <property type="protein sequence ID" value="WDR02122.1"/>
    <property type="molecule type" value="Genomic_DNA"/>
</dbReference>
<name>A0ABY7YLM1_9HYPH</name>
<gene>
    <name evidence="2" type="ORF">PSQ19_15860</name>
</gene>
<proteinExistence type="predicted"/>
<feature type="chain" id="PRO_5047234516" evidence="1">
    <location>
        <begin position="24"/>
        <end position="90"/>
    </location>
</feature>